<dbReference type="PANTHER" id="PTHR30313">
    <property type="entry name" value="DNA PRIMASE"/>
    <property type="match status" value="1"/>
</dbReference>
<dbReference type="RefSeq" id="WP_166380333.1">
    <property type="nucleotide sequence ID" value="NZ_BAAATT010000011.1"/>
</dbReference>
<evidence type="ECO:0000313" key="5">
    <source>
        <dbReference type="Proteomes" id="UP000660339"/>
    </source>
</evidence>
<dbReference type="AlphaFoldDB" id="A0A8J3L4S7"/>
<dbReference type="CDD" id="cd03364">
    <property type="entry name" value="TOPRIM_DnaG_primases"/>
    <property type="match status" value="1"/>
</dbReference>
<dbReference type="Gene3D" id="3.90.980.10">
    <property type="entry name" value="DNA primase, catalytic core, N-terminal domain"/>
    <property type="match status" value="1"/>
</dbReference>
<organism evidence="4 5">
    <name type="scientific">Catellatospora methionotrophica</name>
    <dbReference type="NCBI Taxonomy" id="121620"/>
    <lineage>
        <taxon>Bacteria</taxon>
        <taxon>Bacillati</taxon>
        <taxon>Actinomycetota</taxon>
        <taxon>Actinomycetes</taxon>
        <taxon>Micromonosporales</taxon>
        <taxon>Micromonosporaceae</taxon>
        <taxon>Catellatospora</taxon>
    </lineage>
</organism>
<feature type="compositionally biased region" description="Low complexity" evidence="1">
    <location>
        <begin position="272"/>
        <end position="282"/>
    </location>
</feature>
<dbReference type="SUPFAM" id="SSF56731">
    <property type="entry name" value="DNA primase core"/>
    <property type="match status" value="1"/>
</dbReference>
<feature type="domain" description="DNA primase DNAG catalytic core N-terminal" evidence="2">
    <location>
        <begin position="310"/>
        <end position="436"/>
    </location>
</feature>
<dbReference type="GO" id="GO:0006269">
    <property type="term" value="P:DNA replication, synthesis of primer"/>
    <property type="evidence" value="ECO:0007669"/>
    <property type="project" value="TreeGrafter"/>
</dbReference>
<feature type="compositionally biased region" description="Low complexity" evidence="1">
    <location>
        <begin position="643"/>
        <end position="658"/>
    </location>
</feature>
<proteinExistence type="predicted"/>
<evidence type="ECO:0008006" key="6">
    <source>
        <dbReference type="Google" id="ProtNLM"/>
    </source>
</evidence>
<dbReference type="InterPro" id="IPR013264">
    <property type="entry name" value="DNAG_N"/>
</dbReference>
<dbReference type="EMBL" id="BONJ01000001">
    <property type="protein sequence ID" value="GIG12112.1"/>
    <property type="molecule type" value="Genomic_DNA"/>
</dbReference>
<dbReference type="Pfam" id="PF08275">
    <property type="entry name" value="DNAG_N"/>
    <property type="match status" value="1"/>
</dbReference>
<name>A0A8J3L4S7_9ACTN</name>
<dbReference type="Pfam" id="PF08401">
    <property type="entry name" value="ArdcN"/>
    <property type="match status" value="1"/>
</dbReference>
<reference evidence="4" key="1">
    <citation type="submission" date="2021-01" db="EMBL/GenBank/DDBJ databases">
        <title>Whole genome shotgun sequence of Catellatospora methionotrophica NBRC 14553.</title>
        <authorList>
            <person name="Komaki H."/>
            <person name="Tamura T."/>
        </authorList>
    </citation>
    <scope>NUCLEOTIDE SEQUENCE</scope>
    <source>
        <strain evidence="4">NBRC 14553</strain>
    </source>
</reference>
<comment type="caution">
    <text evidence="4">The sequence shown here is derived from an EMBL/GenBank/DDBJ whole genome shotgun (WGS) entry which is preliminary data.</text>
</comment>
<sequence>MTTQTHHTNRALLHATMLTLRLAAADLTSAQGWARMLAVAARHPGRGVNDVLLIARQHPHATDLATYEQWRARGAHVRRGERGVTLLQPLDGTGGAHDVVKVFDIAQTNALPPTRPPAHDLVPVVAALAALADRAGLSVRLRRGLAAAASADGDRLDLAANLPISATAGHLVGHLARRMLSAGPARDVQAAGAARIVALRFGLQPPDAPPPGPGHWPDVTDPAALDQAVIGSATAAIGAADALTARLRRALDQRPASARPTPVRPAPPTPPTRAARVPAQRRPAPPAVPASDTAHLAVLYAANAAAAAFYAARLPASRSAAAYLRSRGIGAAADPDGGWQLGVAPPGNDTLLRHLRSLGFSEQVMLDAGLVAASRLHGGGRYDLFRDRLMFPIHTPDGQIAGFTGRDLSGQPTRAKFFNTPATPVFRKGELLYGLAPQLRRQGAPAQFVVVEGPTDTIAAQLAYRGLAGDGVTTIAVAPCGTAFTAAQFGLLAAHARPDTSLIMSFDADSAGVKALNRAYPLAVTWPHGRVLGTAPAGHKDIAALLHDRGPDDALLDLLAAERPLPLLAVEHALARAFPDGFHADWPEARVRAYRTVAPYLIDAVRHGDVDLLLQSAAAQLSLAPHELSEGVIQHFGPAGRTAQPRPAARIASRSRTA</sequence>
<feature type="domain" description="N-terminal" evidence="3">
    <location>
        <begin position="35"/>
        <end position="87"/>
    </location>
</feature>
<dbReference type="InterPro" id="IPR034151">
    <property type="entry name" value="TOPRIM_DnaG_bac"/>
</dbReference>
<protein>
    <recommendedName>
        <fullName evidence="6">Toprim domain-containing protein</fullName>
    </recommendedName>
</protein>
<accession>A0A8J3L4S7</accession>
<dbReference type="Gene3D" id="3.40.1360.10">
    <property type="match status" value="1"/>
</dbReference>
<dbReference type="Proteomes" id="UP000660339">
    <property type="component" value="Unassembled WGS sequence"/>
</dbReference>
<feature type="compositionally biased region" description="Pro residues" evidence="1">
    <location>
        <begin position="262"/>
        <end position="271"/>
    </location>
</feature>
<evidence type="ECO:0000259" key="2">
    <source>
        <dbReference type="Pfam" id="PF08275"/>
    </source>
</evidence>
<feature type="region of interest" description="Disordered" evidence="1">
    <location>
        <begin position="252"/>
        <end position="288"/>
    </location>
</feature>
<dbReference type="PANTHER" id="PTHR30313:SF2">
    <property type="entry name" value="DNA PRIMASE"/>
    <property type="match status" value="1"/>
</dbReference>
<gene>
    <name evidence="4" type="ORF">Cme02nite_04440</name>
</gene>
<evidence type="ECO:0000256" key="1">
    <source>
        <dbReference type="SAM" id="MobiDB-lite"/>
    </source>
</evidence>
<evidence type="ECO:0000259" key="3">
    <source>
        <dbReference type="Pfam" id="PF08401"/>
    </source>
</evidence>
<dbReference type="Pfam" id="PF13155">
    <property type="entry name" value="Toprim_2"/>
    <property type="match status" value="1"/>
</dbReference>
<dbReference type="InterPro" id="IPR013610">
    <property type="entry name" value="ArdC_N"/>
</dbReference>
<evidence type="ECO:0000313" key="4">
    <source>
        <dbReference type="EMBL" id="GIG12112.1"/>
    </source>
</evidence>
<keyword evidence="5" id="KW-1185">Reference proteome</keyword>
<feature type="region of interest" description="Disordered" evidence="1">
    <location>
        <begin position="637"/>
        <end position="658"/>
    </location>
</feature>
<dbReference type="InterPro" id="IPR050219">
    <property type="entry name" value="DnaG_primase"/>
</dbReference>
<dbReference type="GO" id="GO:0005737">
    <property type="term" value="C:cytoplasm"/>
    <property type="evidence" value="ECO:0007669"/>
    <property type="project" value="TreeGrafter"/>
</dbReference>
<dbReference type="InterPro" id="IPR037068">
    <property type="entry name" value="DNA_primase_core_N_sf"/>
</dbReference>
<dbReference type="GO" id="GO:0003697">
    <property type="term" value="F:single-stranded DNA binding"/>
    <property type="evidence" value="ECO:0007669"/>
    <property type="project" value="InterPro"/>
</dbReference>